<dbReference type="InterPro" id="IPR013113">
    <property type="entry name" value="SIP_FAD-bd"/>
</dbReference>
<dbReference type="KEGG" id="cgn:OK18_00945"/>
<dbReference type="STRING" id="1324352.OK18_00945"/>
<reference evidence="2 3" key="1">
    <citation type="submission" date="2014-11" db="EMBL/GenBank/DDBJ databases">
        <authorList>
            <person name="Park G.-S."/>
            <person name="Hong S.-J."/>
            <person name="Jung B.K."/>
            <person name="Khan A.R."/>
            <person name="Kwak Y."/>
            <person name="Shin J.-H."/>
        </authorList>
    </citation>
    <scope>NUCLEOTIDE SEQUENCE [LARGE SCALE GENOMIC DNA]</scope>
    <source>
        <strain evidence="2 3">DSM 27622</strain>
    </source>
</reference>
<dbReference type="CDD" id="cd06193">
    <property type="entry name" value="siderophore_interacting"/>
    <property type="match status" value="1"/>
</dbReference>
<dbReference type="Proteomes" id="UP000035213">
    <property type="component" value="Chromosome"/>
</dbReference>
<dbReference type="InterPro" id="IPR017938">
    <property type="entry name" value="Riboflavin_synthase-like_b-brl"/>
</dbReference>
<gene>
    <name evidence="2" type="ORF">OK18_00945</name>
</gene>
<dbReference type="Gene3D" id="2.40.30.10">
    <property type="entry name" value="Translation factors"/>
    <property type="match status" value="1"/>
</dbReference>
<dbReference type="RefSeq" id="WP_053326786.1">
    <property type="nucleotide sequence ID" value="NZ_CP009928.1"/>
</dbReference>
<dbReference type="InterPro" id="IPR039374">
    <property type="entry name" value="SIP_fam"/>
</dbReference>
<dbReference type="PROSITE" id="PS51384">
    <property type="entry name" value="FAD_FR"/>
    <property type="match status" value="1"/>
</dbReference>
<dbReference type="SUPFAM" id="SSF63380">
    <property type="entry name" value="Riboflavin synthase domain-like"/>
    <property type="match status" value="1"/>
</dbReference>
<accession>A0A0G3M064</accession>
<dbReference type="PANTHER" id="PTHR30157">
    <property type="entry name" value="FERRIC REDUCTASE, NADPH-DEPENDENT"/>
    <property type="match status" value="1"/>
</dbReference>
<dbReference type="PANTHER" id="PTHR30157:SF0">
    <property type="entry name" value="NADPH-DEPENDENT FERRIC-CHELATE REDUCTASE"/>
    <property type="match status" value="1"/>
</dbReference>
<sequence>MPSLPKWINDTVENIWSSKFKECTVIHIENITNNLRRIRFAGDLQDIHVEPAYAIGIRINERDFRNYSPFNFNRAEGTFDVLFHLHDTTSVGTRFVNGLSAGDSIKMLMPRGKRFFEPDAKIHFSIGDETSLGSSLSIKEAAEESKALFICLHELKECSALEKLNLYGYHSAKNSTIRVIEALTDFLREEKEAVFHDSVTFYLTGNGGRMSLIRKFLKAKGVSPRCIKSQAYWIEGRKGL</sequence>
<evidence type="ECO:0000313" key="2">
    <source>
        <dbReference type="EMBL" id="AKK71393.1"/>
    </source>
</evidence>
<dbReference type="AlphaFoldDB" id="A0A0G3M064"/>
<evidence type="ECO:0000313" key="3">
    <source>
        <dbReference type="Proteomes" id="UP000035213"/>
    </source>
</evidence>
<name>A0A0G3M064_CHRGL</name>
<dbReference type="GO" id="GO:0016491">
    <property type="term" value="F:oxidoreductase activity"/>
    <property type="evidence" value="ECO:0007669"/>
    <property type="project" value="InterPro"/>
</dbReference>
<proteinExistence type="predicted"/>
<dbReference type="OrthoDB" id="9814826at2"/>
<organism evidence="2 3">
    <name type="scientific">Chryseobacterium gallinarum</name>
    <dbReference type="NCBI Taxonomy" id="1324352"/>
    <lineage>
        <taxon>Bacteria</taxon>
        <taxon>Pseudomonadati</taxon>
        <taxon>Bacteroidota</taxon>
        <taxon>Flavobacteriia</taxon>
        <taxon>Flavobacteriales</taxon>
        <taxon>Weeksellaceae</taxon>
        <taxon>Chryseobacterium group</taxon>
        <taxon>Chryseobacterium</taxon>
    </lineage>
</organism>
<dbReference type="Pfam" id="PF08021">
    <property type="entry name" value="FAD_binding_9"/>
    <property type="match status" value="1"/>
</dbReference>
<dbReference type="PATRIC" id="fig|1324352.5.peg.206"/>
<dbReference type="EMBL" id="CP009928">
    <property type="protein sequence ID" value="AKK71393.1"/>
    <property type="molecule type" value="Genomic_DNA"/>
</dbReference>
<protein>
    <submittedName>
        <fullName evidence="2">Iron transporter</fullName>
    </submittedName>
</protein>
<evidence type="ECO:0000259" key="1">
    <source>
        <dbReference type="PROSITE" id="PS51384"/>
    </source>
</evidence>
<dbReference type="InterPro" id="IPR017927">
    <property type="entry name" value="FAD-bd_FR_type"/>
</dbReference>
<feature type="domain" description="FAD-binding FR-type" evidence="1">
    <location>
        <begin position="18"/>
        <end position="117"/>
    </location>
</feature>